<reference evidence="12" key="2">
    <citation type="submission" date="2013-12" db="EMBL/GenBank/DDBJ databases">
        <title>Evolution of pathogenesis and genome organization in the Tremellales.</title>
        <authorList>
            <person name="Cuomo C."/>
            <person name="Litvintseva A."/>
            <person name="Heitman J."/>
            <person name="Chen Y."/>
            <person name="Sun S."/>
            <person name="Springer D."/>
            <person name="Dromer F."/>
            <person name="Young S."/>
            <person name="Zeng Q."/>
            <person name="Chapman S."/>
            <person name="Gujja S."/>
            <person name="Saif S."/>
            <person name="Birren B."/>
        </authorList>
    </citation>
    <scope>NUCLEOTIDE SEQUENCE [LARGE SCALE GENOMIC DNA]</scope>
    <source>
        <strain evidence="12">CBS 10435</strain>
    </source>
</reference>
<evidence type="ECO:0000256" key="9">
    <source>
        <dbReference type="SAM" id="MobiDB-lite"/>
    </source>
</evidence>
<dbReference type="Proteomes" id="UP000092583">
    <property type="component" value="Unassembled WGS sequence"/>
</dbReference>
<dbReference type="GO" id="GO:0015031">
    <property type="term" value="P:protein transport"/>
    <property type="evidence" value="ECO:0007669"/>
    <property type="project" value="UniProtKB-KW"/>
</dbReference>
<dbReference type="NCBIfam" id="TIGR00728">
    <property type="entry name" value="OPT_sfam"/>
    <property type="match status" value="1"/>
</dbReference>
<feature type="transmembrane region" description="Helical" evidence="10">
    <location>
        <begin position="400"/>
        <end position="422"/>
    </location>
</feature>
<feature type="transmembrane region" description="Helical" evidence="10">
    <location>
        <begin position="456"/>
        <end position="476"/>
    </location>
</feature>
<accession>A0A1B9IGA9</accession>
<feature type="transmembrane region" description="Helical" evidence="10">
    <location>
        <begin position="638"/>
        <end position="655"/>
    </location>
</feature>
<gene>
    <name evidence="11" type="ORF">L486_08264</name>
</gene>
<keyword evidence="8 10" id="KW-0472">Membrane</keyword>
<dbReference type="EMBL" id="KV700092">
    <property type="protein sequence ID" value="OCF54350.1"/>
    <property type="molecule type" value="Genomic_DNA"/>
</dbReference>
<evidence type="ECO:0000256" key="8">
    <source>
        <dbReference type="ARBA" id="ARBA00023136"/>
    </source>
</evidence>
<feature type="transmembrane region" description="Helical" evidence="10">
    <location>
        <begin position="326"/>
        <end position="349"/>
    </location>
</feature>
<dbReference type="GO" id="GO:0016020">
    <property type="term" value="C:membrane"/>
    <property type="evidence" value="ECO:0007669"/>
    <property type="project" value="UniProtKB-SubCell"/>
</dbReference>
<feature type="compositionally biased region" description="Basic and acidic residues" evidence="9">
    <location>
        <begin position="1"/>
        <end position="11"/>
    </location>
</feature>
<feature type="transmembrane region" description="Helical" evidence="10">
    <location>
        <begin position="483"/>
        <end position="505"/>
    </location>
</feature>
<dbReference type="OrthoDB" id="9986677at2759"/>
<dbReference type="PANTHER" id="PTHR22601">
    <property type="entry name" value="ISP4 LIKE PROTEIN"/>
    <property type="match status" value="1"/>
</dbReference>
<reference evidence="11 12" key="1">
    <citation type="submission" date="2013-07" db="EMBL/GenBank/DDBJ databases">
        <title>The Genome Sequence of Kwoniella mangroviensis CBS10435.</title>
        <authorList>
            <consortium name="The Broad Institute Genome Sequencing Platform"/>
            <person name="Cuomo C."/>
            <person name="Litvintseva A."/>
            <person name="Chen Y."/>
            <person name="Heitman J."/>
            <person name="Sun S."/>
            <person name="Springer D."/>
            <person name="Dromer F."/>
            <person name="Young S.K."/>
            <person name="Zeng Q."/>
            <person name="Gargeya S."/>
            <person name="Fitzgerald M."/>
            <person name="Abouelleil A."/>
            <person name="Alvarado L."/>
            <person name="Berlin A.M."/>
            <person name="Chapman S.B."/>
            <person name="Dewar J."/>
            <person name="Goldberg J."/>
            <person name="Griggs A."/>
            <person name="Gujja S."/>
            <person name="Hansen M."/>
            <person name="Howarth C."/>
            <person name="Imamovic A."/>
            <person name="Larimer J."/>
            <person name="McCowan C."/>
            <person name="Murphy C."/>
            <person name="Pearson M."/>
            <person name="Priest M."/>
            <person name="Roberts A."/>
            <person name="Saif S."/>
            <person name="Shea T."/>
            <person name="Sykes S."/>
            <person name="Wortman J."/>
            <person name="Nusbaum C."/>
            <person name="Birren B."/>
        </authorList>
    </citation>
    <scope>NUCLEOTIDE SEQUENCE [LARGE SCALE GENOMIC DNA]</scope>
    <source>
        <strain evidence="11 12">CBS 10435</strain>
    </source>
</reference>
<keyword evidence="3" id="KW-0813">Transport</keyword>
<evidence type="ECO:0000256" key="2">
    <source>
        <dbReference type="ARBA" id="ARBA00008807"/>
    </source>
</evidence>
<evidence type="ECO:0000256" key="3">
    <source>
        <dbReference type="ARBA" id="ARBA00022448"/>
    </source>
</evidence>
<feature type="transmembrane region" description="Helical" evidence="10">
    <location>
        <begin position="525"/>
        <end position="546"/>
    </location>
</feature>
<feature type="transmembrane region" description="Helical" evidence="10">
    <location>
        <begin position="144"/>
        <end position="165"/>
    </location>
</feature>
<dbReference type="InterPro" id="IPR004813">
    <property type="entry name" value="OPT"/>
</dbReference>
<keyword evidence="12" id="KW-1185">Reference proteome</keyword>
<dbReference type="InterPro" id="IPR004648">
    <property type="entry name" value="Oligpept_transpt"/>
</dbReference>
<organism evidence="11 12">
    <name type="scientific">Kwoniella mangroviensis CBS 10435</name>
    <dbReference type="NCBI Taxonomy" id="1331196"/>
    <lineage>
        <taxon>Eukaryota</taxon>
        <taxon>Fungi</taxon>
        <taxon>Dikarya</taxon>
        <taxon>Basidiomycota</taxon>
        <taxon>Agaricomycotina</taxon>
        <taxon>Tremellomycetes</taxon>
        <taxon>Tremellales</taxon>
        <taxon>Cryptococcaceae</taxon>
        <taxon>Kwoniella</taxon>
    </lineage>
</organism>
<protein>
    <submittedName>
        <fullName evidence="11">OPT family small oligopeptide transporter</fullName>
    </submittedName>
</protein>
<feature type="transmembrane region" description="Helical" evidence="10">
    <location>
        <begin position="186"/>
        <end position="207"/>
    </location>
</feature>
<evidence type="ECO:0000256" key="7">
    <source>
        <dbReference type="ARBA" id="ARBA00022989"/>
    </source>
</evidence>
<keyword evidence="7 10" id="KW-1133">Transmembrane helix</keyword>
<dbReference type="Pfam" id="PF03169">
    <property type="entry name" value="OPT"/>
    <property type="match status" value="1"/>
</dbReference>
<feature type="transmembrane region" description="Helical" evidence="10">
    <location>
        <begin position="77"/>
        <end position="95"/>
    </location>
</feature>
<evidence type="ECO:0000256" key="4">
    <source>
        <dbReference type="ARBA" id="ARBA00022692"/>
    </source>
</evidence>
<sequence length="775" mass="85916">MRELAVDREAISPHPTPTYEDGYDEPHDPDSEKQASSDDSNASSLSTRAAIDFHQDDIRDSIGAVDEQDISPSTVRMWTLLLVLSTVISGIDALFQLRYPTVSVASIVAVLVAWPVGTAWSIWLPNLSLPIGGGRRLSLNDTRFNRKELGCVLMFVNVCIAANLTNTLMVEQIKYFKVELGLGKMIFYNLGLYITSWGWTGLTHSILVRPANMIWPGVVGQLALVTNIDRINRRLKPNPSDNDGKTWKISPMGMFGIVFTLSFVYYWISGLVFPALAYIGAFISWSAPNNATLSQIFGVKTGLGLMPLAFDWSQISNLSNPLLTPFWAASCVFGAFAFWGWIVLPALYYTNTWQTGHFPIMTNSLYTVNGKSYDVTKVVTKNWTLDAAAYKKYSPLMLPAAFVLNSALGVASFAAVILDLAINWRKDVWEPFRNRNADTGAVNGEQKRYREKVLPLWLYGTASVIGIIFGIIFVEVWRNETQVGAGAFFVSIIIAAVLFLPLAMVEARANITLNLNIFLEMVSGFWLPGKPIACMYFATSGFATLQHAMHQSQSMKMAHYLSVPPRTAALIVFLSGVWSSLVNCSVTWWALRHTANVCTSAAENNFVCRTAKTSFNSHIMWGLLGSKVFTKGGRYVEIYYFLFGAAAVTTIVFIMRRRFPDSKWALVSPTLIMNAGTLLPKNTGINFSSWFLVSFVFGYLIHKKKTAWWRKYNMITATALDSGVAIAVILIYFAITYTGAGAHISWWGTKVQNSGCDANGCAHLSVESLVKPTGW</sequence>
<keyword evidence="6" id="KW-0653">Protein transport</keyword>
<dbReference type="AlphaFoldDB" id="A0A1B9IGA9"/>
<feature type="transmembrane region" description="Helical" evidence="10">
    <location>
        <begin position="714"/>
        <end position="735"/>
    </location>
</feature>
<evidence type="ECO:0000313" key="12">
    <source>
        <dbReference type="Proteomes" id="UP000092583"/>
    </source>
</evidence>
<comment type="similarity">
    <text evidence="2">Belongs to the oligopeptide OPT transporter family.</text>
</comment>
<feature type="transmembrane region" description="Helical" evidence="10">
    <location>
        <begin position="252"/>
        <end position="285"/>
    </location>
</feature>
<evidence type="ECO:0000256" key="6">
    <source>
        <dbReference type="ARBA" id="ARBA00022927"/>
    </source>
</evidence>
<evidence type="ECO:0000313" key="11">
    <source>
        <dbReference type="EMBL" id="OCF54350.1"/>
    </source>
</evidence>
<proteinExistence type="inferred from homology"/>
<dbReference type="GO" id="GO:0035673">
    <property type="term" value="F:oligopeptide transmembrane transporter activity"/>
    <property type="evidence" value="ECO:0007669"/>
    <property type="project" value="InterPro"/>
</dbReference>
<feature type="region of interest" description="Disordered" evidence="9">
    <location>
        <begin position="1"/>
        <end position="43"/>
    </location>
</feature>
<feature type="transmembrane region" description="Helical" evidence="10">
    <location>
        <begin position="567"/>
        <end position="591"/>
    </location>
</feature>
<evidence type="ECO:0000256" key="10">
    <source>
        <dbReference type="SAM" id="Phobius"/>
    </source>
</evidence>
<feature type="transmembrane region" description="Helical" evidence="10">
    <location>
        <begin position="685"/>
        <end position="702"/>
    </location>
</feature>
<name>A0A1B9IGA9_9TREE</name>
<dbReference type="NCBIfam" id="TIGR00727">
    <property type="entry name" value="ISP4_OPT"/>
    <property type="match status" value="1"/>
</dbReference>
<evidence type="ECO:0000256" key="1">
    <source>
        <dbReference type="ARBA" id="ARBA00004141"/>
    </source>
</evidence>
<evidence type="ECO:0000256" key="5">
    <source>
        <dbReference type="ARBA" id="ARBA00022856"/>
    </source>
</evidence>
<keyword evidence="5" id="KW-0571">Peptide transport</keyword>
<feature type="transmembrane region" description="Helical" evidence="10">
    <location>
        <begin position="102"/>
        <end position="124"/>
    </location>
</feature>
<keyword evidence="4 10" id="KW-0812">Transmembrane</keyword>
<comment type="subcellular location">
    <subcellularLocation>
        <location evidence="1">Membrane</location>
        <topology evidence="1">Multi-pass membrane protein</topology>
    </subcellularLocation>
</comment>
<feature type="compositionally biased region" description="Basic and acidic residues" evidence="9">
    <location>
        <begin position="24"/>
        <end position="36"/>
    </location>
</feature>